<evidence type="ECO:0008006" key="6">
    <source>
        <dbReference type="Google" id="ProtNLM"/>
    </source>
</evidence>
<dbReference type="Gene3D" id="3.90.176.10">
    <property type="entry name" value="Toxin ADP-ribosyltransferase, Chain A, domain 1"/>
    <property type="match status" value="1"/>
</dbReference>
<dbReference type="OrthoDB" id="5986190at2759"/>
<dbReference type="PROSITE" id="PS51996">
    <property type="entry name" value="TR_MART"/>
    <property type="match status" value="1"/>
</dbReference>
<evidence type="ECO:0000313" key="4">
    <source>
        <dbReference type="EMBL" id="CAF1366482.1"/>
    </source>
</evidence>
<dbReference type="PANTHER" id="PTHR45641:SF19">
    <property type="entry name" value="NEPHROCYSTIN-3"/>
    <property type="match status" value="1"/>
</dbReference>
<accession>A0A815IK02</accession>
<dbReference type="InterPro" id="IPR011990">
    <property type="entry name" value="TPR-like_helical_dom_sf"/>
</dbReference>
<protein>
    <recommendedName>
        <fullName evidence="6">Tetratricopeptide repeat protein</fullName>
    </recommendedName>
</protein>
<gene>
    <name evidence="4" type="ORF">EDS130_LOCUS34126</name>
</gene>
<dbReference type="SMART" id="SM00028">
    <property type="entry name" value="TPR"/>
    <property type="match status" value="6"/>
</dbReference>
<evidence type="ECO:0000256" key="2">
    <source>
        <dbReference type="ARBA" id="ARBA00022803"/>
    </source>
</evidence>
<evidence type="ECO:0000313" key="5">
    <source>
        <dbReference type="Proteomes" id="UP000663852"/>
    </source>
</evidence>
<keyword evidence="2 3" id="KW-0802">TPR repeat</keyword>
<dbReference type="Pfam" id="PF13424">
    <property type="entry name" value="TPR_12"/>
    <property type="match status" value="1"/>
</dbReference>
<dbReference type="SUPFAM" id="SSF48452">
    <property type="entry name" value="TPR-like"/>
    <property type="match status" value="2"/>
</dbReference>
<dbReference type="InterPro" id="IPR019734">
    <property type="entry name" value="TPR_rpt"/>
</dbReference>
<organism evidence="4 5">
    <name type="scientific">Adineta ricciae</name>
    <name type="common">Rotifer</name>
    <dbReference type="NCBI Taxonomy" id="249248"/>
    <lineage>
        <taxon>Eukaryota</taxon>
        <taxon>Metazoa</taxon>
        <taxon>Spiralia</taxon>
        <taxon>Gnathifera</taxon>
        <taxon>Rotifera</taxon>
        <taxon>Eurotatoria</taxon>
        <taxon>Bdelloidea</taxon>
        <taxon>Adinetida</taxon>
        <taxon>Adinetidae</taxon>
        <taxon>Adineta</taxon>
    </lineage>
</organism>
<dbReference type="Gene3D" id="1.25.40.10">
    <property type="entry name" value="Tetratricopeptide repeat domain"/>
    <property type="match status" value="2"/>
</dbReference>
<feature type="repeat" description="TPR" evidence="3">
    <location>
        <begin position="432"/>
        <end position="465"/>
    </location>
</feature>
<evidence type="ECO:0000256" key="3">
    <source>
        <dbReference type="PROSITE-ProRule" id="PRU00339"/>
    </source>
</evidence>
<dbReference type="Pfam" id="PF13181">
    <property type="entry name" value="TPR_8"/>
    <property type="match status" value="1"/>
</dbReference>
<dbReference type="PROSITE" id="PS50005">
    <property type="entry name" value="TPR"/>
    <property type="match status" value="1"/>
</dbReference>
<dbReference type="SUPFAM" id="SSF56399">
    <property type="entry name" value="ADP-ribosylation"/>
    <property type="match status" value="1"/>
</dbReference>
<dbReference type="EMBL" id="CAJNOJ010000281">
    <property type="protein sequence ID" value="CAF1366482.1"/>
    <property type="molecule type" value="Genomic_DNA"/>
</dbReference>
<dbReference type="PANTHER" id="PTHR45641">
    <property type="entry name" value="TETRATRICOPEPTIDE REPEAT PROTEIN (AFU_ORTHOLOGUE AFUA_6G03870)"/>
    <property type="match status" value="1"/>
</dbReference>
<reference evidence="4" key="1">
    <citation type="submission" date="2021-02" db="EMBL/GenBank/DDBJ databases">
        <authorList>
            <person name="Nowell W R."/>
        </authorList>
    </citation>
    <scope>NUCLEOTIDE SEQUENCE</scope>
</reference>
<name>A0A815IK02_ADIRI</name>
<proteinExistence type="predicted"/>
<keyword evidence="1" id="KW-0677">Repeat</keyword>
<sequence>MQETSVKRYPLDLFNNEEICNPLTLIWLDKTCNDDLLDPSYVRTLLKKSHQNCLFYNDIKVFIEHIHKQLIFQKKSIERIFLPLTHDLDENRQFNTIRFLKTKSSYNTNAVYSYMLFVEILKEVPQTDQAKDYMLNKIKDWNRFNPTQLEYIETFRNTYKPNQAIKWYTEQSFMYIYVNRAFRTENVSMWYLFRFYIKDLCEQIEQVYHEQNNKECLILYRGQGHLPKQEFENLCSNIGGLISTNGFLSSTKSFPLAEFFLGGAHDTETSCAVIFEITVDAKNLKSTIFVDISQHLPELGEEEILFNIGTIFQIDSVEREEDFWRIKIHATDDGSMEIKDKMDLMKKKFKTTNLNLLFGRLLIDMGLFDKAQSYFNLILQILPEKHQDLPLINDHLGDLQMRIPNYNKAFKHFQLSLNLKEEFFSKDCTKMCITYNHLGNYYKAIEDTSKAFYYYEKTLKYEDNLINIGITKLNLSSIYLMKREFEKAEKICLDAHEIFHKLEPPSYGEILLCQGILGDISFERKGYQQAESFYHVAFDMAKKYFSFGDSRLINCINALANFYQKQGNTSYALYFCYQQLNEHKKYLSDENHLNIAQIYMKIADLLNDKNYYRRALKIFQNNLRKDYFSNANCLLKLASFYSNEQSLYCYIKANKLYKKIYPKNHSSIIKTQKQIDELKKMNIIEKSFEQEPILIDYLNQFIFNNNSIHLNNQSSSLQTLDHQSNIEL</sequence>
<dbReference type="Proteomes" id="UP000663852">
    <property type="component" value="Unassembled WGS sequence"/>
</dbReference>
<evidence type="ECO:0000256" key="1">
    <source>
        <dbReference type="ARBA" id="ARBA00022737"/>
    </source>
</evidence>
<dbReference type="AlphaFoldDB" id="A0A815IK02"/>
<comment type="caution">
    <text evidence="4">The sequence shown here is derived from an EMBL/GenBank/DDBJ whole genome shotgun (WGS) entry which is preliminary data.</text>
</comment>